<sequence length="456" mass="51750">MSRHSGLKKFADCIGLVQNRQKKEVIMIRLDYLLKKDGYLFALMLITVPLAGELKFYPLNEVYRISFGAPAFFFFLLLLRHVPAVLSGLLTGAAVVAFRIGLACWGGEHAGFTEAFFSQYPSFFFYFTYACLFYVLKVRLFWDRPLMIGFLGFLIEIASDAVEMTVQFSGGRQIMMPDKLADIAVIAVSHTFIVLSFFNVMKLHESQVREKQTRKQHEHMLMIVSNLYEETIHLKKTLKTTEHVTKESYQLYREMSGNDRELGSRMLRLAGEIHEVKKDNQRIFAGLSKLISNERFRDYMNAAALVGIVIRINEKYAESLGKDIQFRSVVEGEHPDYHVFTVLSILNNLTANAVEAMGGRGEIRLALRRAEGEMAEFEAEDDGPGIPEKIGEVVYDPGFTSKYDEFGTPSTGIGLTYVKEIVTELDGDISFHNKPKGVIFTIKLPVKHLIAERMNS</sequence>
<keyword evidence="3" id="KW-0597">Phosphoprotein</keyword>
<feature type="transmembrane region" description="Helical" evidence="9">
    <location>
        <begin position="38"/>
        <end position="56"/>
    </location>
</feature>
<feature type="transmembrane region" description="Helical" evidence="9">
    <location>
        <begin position="62"/>
        <end position="79"/>
    </location>
</feature>
<keyword evidence="5" id="KW-0547">Nucleotide-binding</keyword>
<dbReference type="EC" id="2.7.13.3" evidence="2"/>
<reference evidence="11 12" key="1">
    <citation type="journal article" date="2012" name="J. Biotechnol.">
        <title>Genome sequence of the plant growth promoting strain Bacillus amyloliquefaciens subsp. plantarum B9601-Y2 and expression of mersacidin and other secondary metabolites.</title>
        <authorList>
            <person name="He P."/>
            <person name="Hao K."/>
            <person name="Blom J."/>
            <person name="Ruckert C."/>
            <person name="Vater J."/>
            <person name="Mao Z."/>
            <person name="Wu Y."/>
            <person name="Hou M."/>
            <person name="He P."/>
            <person name="He Y."/>
            <person name="Borriss R."/>
        </authorList>
    </citation>
    <scope>NUCLEOTIDE SEQUENCE [LARGE SCALE GENOMIC DNA]</scope>
    <source>
        <strain evidence="11">Y2</strain>
    </source>
</reference>
<dbReference type="GO" id="GO:0004673">
    <property type="term" value="F:protein histidine kinase activity"/>
    <property type="evidence" value="ECO:0007669"/>
    <property type="project" value="UniProtKB-EC"/>
</dbReference>
<evidence type="ECO:0000259" key="10">
    <source>
        <dbReference type="PROSITE" id="PS50109"/>
    </source>
</evidence>
<dbReference type="HOGENOM" id="CLU_052005_1_0_9"/>
<keyword evidence="6 11" id="KW-0418">Kinase</keyword>
<dbReference type="EMBL" id="CP003332">
    <property type="protein sequence ID" value="AFJ60323.1"/>
    <property type="molecule type" value="Genomic_DNA"/>
</dbReference>
<gene>
    <name evidence="11" type="primary">ycbA</name>
    <name evidence="11" type="ORF">MUS_0241</name>
</gene>
<dbReference type="CDD" id="cd00075">
    <property type="entry name" value="HATPase"/>
    <property type="match status" value="1"/>
</dbReference>
<evidence type="ECO:0000256" key="8">
    <source>
        <dbReference type="ARBA" id="ARBA00023012"/>
    </source>
</evidence>
<evidence type="ECO:0000256" key="2">
    <source>
        <dbReference type="ARBA" id="ARBA00012438"/>
    </source>
</evidence>
<evidence type="ECO:0000256" key="9">
    <source>
        <dbReference type="SAM" id="Phobius"/>
    </source>
</evidence>
<comment type="catalytic activity">
    <reaction evidence="1">
        <text>ATP + protein L-histidine = ADP + protein N-phospho-L-histidine.</text>
        <dbReference type="EC" id="2.7.13.3"/>
    </reaction>
</comment>
<proteinExistence type="predicted"/>
<dbReference type="PANTHER" id="PTHR44936:SF9">
    <property type="entry name" value="SENSOR PROTEIN CREC"/>
    <property type="match status" value="1"/>
</dbReference>
<dbReference type="InterPro" id="IPR036890">
    <property type="entry name" value="HATPase_C_sf"/>
</dbReference>
<feature type="domain" description="Histidine kinase" evidence="10">
    <location>
        <begin position="342"/>
        <end position="448"/>
    </location>
</feature>
<protein>
    <recommendedName>
        <fullName evidence="2">histidine kinase</fullName>
        <ecNumber evidence="2">2.7.13.3</ecNumber>
    </recommendedName>
</protein>
<keyword evidence="7" id="KW-0067">ATP-binding</keyword>
<keyword evidence="8" id="KW-0902">Two-component regulatory system</keyword>
<dbReference type="Pfam" id="PF02518">
    <property type="entry name" value="HATPase_c"/>
    <property type="match status" value="1"/>
</dbReference>
<dbReference type="PATRIC" id="fig|1126211.3.peg.232"/>
<dbReference type="KEGG" id="bqy:MUS_0241"/>
<keyword evidence="9" id="KW-0472">Membrane</keyword>
<keyword evidence="9" id="KW-0812">Transmembrane</keyword>
<evidence type="ECO:0000256" key="3">
    <source>
        <dbReference type="ARBA" id="ARBA00022553"/>
    </source>
</evidence>
<feature type="transmembrane region" description="Helical" evidence="9">
    <location>
        <begin position="148"/>
        <end position="168"/>
    </location>
</feature>
<dbReference type="PRINTS" id="PR00344">
    <property type="entry name" value="BCTRLSENSOR"/>
</dbReference>
<evidence type="ECO:0000256" key="5">
    <source>
        <dbReference type="ARBA" id="ARBA00022741"/>
    </source>
</evidence>
<evidence type="ECO:0000313" key="12">
    <source>
        <dbReference type="Proteomes" id="UP000002878"/>
    </source>
</evidence>
<dbReference type="GO" id="GO:0005524">
    <property type="term" value="F:ATP binding"/>
    <property type="evidence" value="ECO:0007669"/>
    <property type="project" value="UniProtKB-KW"/>
</dbReference>
<name>I2C0Z9_BACAY</name>
<keyword evidence="4 11" id="KW-0808">Transferase</keyword>
<evidence type="ECO:0000256" key="7">
    <source>
        <dbReference type="ARBA" id="ARBA00022840"/>
    </source>
</evidence>
<dbReference type="GO" id="GO:0000160">
    <property type="term" value="P:phosphorelay signal transduction system"/>
    <property type="evidence" value="ECO:0007669"/>
    <property type="project" value="UniProtKB-KW"/>
</dbReference>
<dbReference type="PROSITE" id="PS50109">
    <property type="entry name" value="HIS_KIN"/>
    <property type="match status" value="1"/>
</dbReference>
<dbReference type="PANTHER" id="PTHR44936">
    <property type="entry name" value="SENSOR PROTEIN CREC"/>
    <property type="match status" value="1"/>
</dbReference>
<feature type="transmembrane region" description="Helical" evidence="9">
    <location>
        <begin position="117"/>
        <end position="136"/>
    </location>
</feature>
<evidence type="ECO:0000256" key="1">
    <source>
        <dbReference type="ARBA" id="ARBA00000085"/>
    </source>
</evidence>
<dbReference type="SMART" id="SM00387">
    <property type="entry name" value="HATPase_c"/>
    <property type="match status" value="1"/>
</dbReference>
<dbReference type="AlphaFoldDB" id="I2C0Z9"/>
<feature type="transmembrane region" description="Helical" evidence="9">
    <location>
        <begin position="180"/>
        <end position="201"/>
    </location>
</feature>
<organism evidence="11 12">
    <name type="scientific">Bacillus amyloliquefaciens (strain Y2)</name>
    <name type="common">Bacillus amyloliquefaciens subsp. plantarum (strain B9601-Y2)</name>
    <dbReference type="NCBI Taxonomy" id="1155777"/>
    <lineage>
        <taxon>Bacteria</taxon>
        <taxon>Bacillati</taxon>
        <taxon>Bacillota</taxon>
        <taxon>Bacilli</taxon>
        <taxon>Bacillales</taxon>
        <taxon>Bacillaceae</taxon>
        <taxon>Bacillus</taxon>
        <taxon>Bacillus amyloliquefaciens group</taxon>
    </lineage>
</organism>
<accession>I2C0Z9</accession>
<dbReference type="InterPro" id="IPR003594">
    <property type="entry name" value="HATPase_dom"/>
</dbReference>
<evidence type="ECO:0000256" key="6">
    <source>
        <dbReference type="ARBA" id="ARBA00022777"/>
    </source>
</evidence>
<evidence type="ECO:0000313" key="11">
    <source>
        <dbReference type="EMBL" id="AFJ60323.1"/>
    </source>
</evidence>
<dbReference type="InterPro" id="IPR004358">
    <property type="entry name" value="Sig_transdc_His_kin-like_C"/>
</dbReference>
<evidence type="ECO:0000256" key="4">
    <source>
        <dbReference type="ARBA" id="ARBA00022679"/>
    </source>
</evidence>
<dbReference type="Proteomes" id="UP000002878">
    <property type="component" value="Chromosome"/>
</dbReference>
<feature type="transmembrane region" description="Helical" evidence="9">
    <location>
        <begin position="86"/>
        <end position="105"/>
    </location>
</feature>
<dbReference type="Gene3D" id="3.30.565.10">
    <property type="entry name" value="Histidine kinase-like ATPase, C-terminal domain"/>
    <property type="match status" value="1"/>
</dbReference>
<dbReference type="InterPro" id="IPR050980">
    <property type="entry name" value="2C_sensor_his_kinase"/>
</dbReference>
<keyword evidence="9" id="KW-1133">Transmembrane helix</keyword>
<dbReference type="SUPFAM" id="SSF55874">
    <property type="entry name" value="ATPase domain of HSP90 chaperone/DNA topoisomerase II/histidine kinase"/>
    <property type="match status" value="1"/>
</dbReference>
<dbReference type="InterPro" id="IPR005467">
    <property type="entry name" value="His_kinase_dom"/>
</dbReference>